<dbReference type="Gene3D" id="3.20.20.80">
    <property type="entry name" value="Glycosidases"/>
    <property type="match status" value="1"/>
</dbReference>
<dbReference type="SUPFAM" id="SSF81296">
    <property type="entry name" value="E set domains"/>
    <property type="match status" value="1"/>
</dbReference>
<protein>
    <submittedName>
        <fullName evidence="3">Uncharacterized protein</fullName>
    </submittedName>
</protein>
<dbReference type="InterPro" id="IPR014756">
    <property type="entry name" value="Ig_E-set"/>
</dbReference>
<name>A0A8J3DDJ2_9BACT</name>
<evidence type="ECO:0000256" key="2">
    <source>
        <dbReference type="ARBA" id="ARBA00022729"/>
    </source>
</evidence>
<dbReference type="AlphaFoldDB" id="A0A8J3DDJ2"/>
<proteinExistence type="inferred from homology"/>
<dbReference type="InterPro" id="IPR013780">
    <property type="entry name" value="Glyco_hydro_b"/>
</dbReference>
<gene>
    <name evidence="3" type="ORF">GCM10007047_24620</name>
</gene>
<evidence type="ECO:0000313" key="3">
    <source>
        <dbReference type="EMBL" id="GHC06671.1"/>
    </source>
</evidence>
<dbReference type="InterPro" id="IPR013783">
    <property type="entry name" value="Ig-like_fold"/>
</dbReference>
<dbReference type="Gene3D" id="2.60.40.1180">
    <property type="entry name" value="Golgi alpha-mannosidase II"/>
    <property type="match status" value="1"/>
</dbReference>
<keyword evidence="2" id="KW-0732">Signal</keyword>
<keyword evidence="4" id="KW-1185">Reference proteome</keyword>
<dbReference type="Proteomes" id="UP000642829">
    <property type="component" value="Unassembled WGS sequence"/>
</dbReference>
<organism evidence="3 4">
    <name type="scientific">Cerasicoccus arenae</name>
    <dbReference type="NCBI Taxonomy" id="424488"/>
    <lineage>
        <taxon>Bacteria</taxon>
        <taxon>Pseudomonadati</taxon>
        <taxon>Verrucomicrobiota</taxon>
        <taxon>Opitutia</taxon>
        <taxon>Puniceicoccales</taxon>
        <taxon>Cerasicoccaceae</taxon>
        <taxon>Cerasicoccus</taxon>
    </lineage>
</organism>
<reference evidence="3" key="1">
    <citation type="journal article" date="2014" name="Int. J. Syst. Evol. Microbiol.">
        <title>Complete genome sequence of Corynebacterium casei LMG S-19264T (=DSM 44701T), isolated from a smear-ripened cheese.</title>
        <authorList>
            <consortium name="US DOE Joint Genome Institute (JGI-PGF)"/>
            <person name="Walter F."/>
            <person name="Albersmeier A."/>
            <person name="Kalinowski J."/>
            <person name="Ruckert C."/>
        </authorList>
    </citation>
    <scope>NUCLEOTIDE SEQUENCE</scope>
    <source>
        <strain evidence="3">KCTC 12870</strain>
    </source>
</reference>
<dbReference type="Pfam" id="PF13199">
    <property type="entry name" value="Glyco_hydro_66"/>
    <property type="match status" value="1"/>
</dbReference>
<dbReference type="EMBL" id="BMXG01000016">
    <property type="protein sequence ID" value="GHC06671.1"/>
    <property type="molecule type" value="Genomic_DNA"/>
</dbReference>
<sequence length="728" mass="81556">MLACLSLLRLNMLPRLIIAVAVFLFAKAPAFSEQLSISDPQLEAALRKSGPPLRDGSGVLFRFEPPSNLEIKAVYLAGSFNNWANNDNGVVNNPRFAMQNKQSDVWYKFIDTPTPDFQYRYVMQTTDGQMLWTTDPFIDARQGDNSATNLNELQHLRAETVTNQNTQSPTMQLSLQRVWVEPSEANLLYANVTTPDNSLDLRIHITTPLGRVIYNGTQAARNGVNQIKIPAIEWAGGYITQVELVRDDQILAEEHVILSITKNPADDLRYGFFASYPNTSENYDAKAAMLADLYINAVEFYDYFPAHGDYAPSEAQYVFEPFGVAINGLDVKAKIEACQRRGILALAYISAYAASESVYREITDPMTDAQGRHKIFNGEIMAEEDADDRGKPKWFWLMNVSEGSAWRSYIMEELKRTLEDNPDDLVAFDGFEIDTYGDPTDARFYANGSPHDGKALADILQGFVSHVAAMTHETKPHGLVSFNSVNEFGVQNMYDVTDFLFLEIWRWQAARLSDLVDISYFHQGASNQRVILKLYPADMAEPQSSWPKWTLARILGATMTGGGSLMVVGEPDESTETMHALNSLYYPDHQPLTKTNADVLKRYYAHDAMLYEYTHGGNVSNLDLRVPLDDGITRSYYAPHRNAICVQLLNLSGHPDWSDAPSSISTRRNVAVNIPLPESITPQAIYFASPDSDAYQFPTQLDFDTQSDQVSISIPELIVHGTIIITCN</sequence>
<comment type="similarity">
    <text evidence="1">Belongs to the glycosyl hydrolase 66 family.</text>
</comment>
<evidence type="ECO:0000313" key="4">
    <source>
        <dbReference type="Proteomes" id="UP000642829"/>
    </source>
</evidence>
<evidence type="ECO:0000256" key="1">
    <source>
        <dbReference type="ARBA" id="ARBA00010837"/>
    </source>
</evidence>
<dbReference type="InterPro" id="IPR025092">
    <property type="entry name" value="Glyco_hydro_66"/>
</dbReference>
<dbReference type="Gene3D" id="2.60.40.10">
    <property type="entry name" value="Immunoglobulins"/>
    <property type="match status" value="1"/>
</dbReference>
<dbReference type="CDD" id="cd02859">
    <property type="entry name" value="E_set_AMPKbeta_like_N"/>
    <property type="match status" value="1"/>
</dbReference>
<reference evidence="3" key="2">
    <citation type="submission" date="2020-09" db="EMBL/GenBank/DDBJ databases">
        <authorList>
            <person name="Sun Q."/>
            <person name="Kim S."/>
        </authorList>
    </citation>
    <scope>NUCLEOTIDE SEQUENCE</scope>
    <source>
        <strain evidence="3">KCTC 12870</strain>
    </source>
</reference>
<comment type="caution">
    <text evidence="3">The sequence shown here is derived from an EMBL/GenBank/DDBJ whole genome shotgun (WGS) entry which is preliminary data.</text>
</comment>
<accession>A0A8J3DDJ2</accession>